<dbReference type="PROSITE" id="PS50887">
    <property type="entry name" value="GGDEF"/>
    <property type="match status" value="1"/>
</dbReference>
<evidence type="ECO:0000256" key="1">
    <source>
        <dbReference type="ARBA" id="ARBA00012528"/>
    </source>
</evidence>
<feature type="transmembrane region" description="Helical" evidence="2">
    <location>
        <begin position="288"/>
        <end position="306"/>
    </location>
</feature>
<dbReference type="GO" id="GO:0005886">
    <property type="term" value="C:plasma membrane"/>
    <property type="evidence" value="ECO:0007669"/>
    <property type="project" value="TreeGrafter"/>
</dbReference>
<dbReference type="Pfam" id="PF00990">
    <property type="entry name" value="GGDEF"/>
    <property type="match status" value="1"/>
</dbReference>
<reference evidence="4 5" key="1">
    <citation type="submission" date="2018-09" db="EMBL/GenBank/DDBJ databases">
        <title>Altererythrobacter spongiae sp. nov., isolated from a marine sponge.</title>
        <authorList>
            <person name="Zhuang L."/>
            <person name="Luo L."/>
        </authorList>
    </citation>
    <scope>NUCLEOTIDE SEQUENCE [LARGE SCALE GENOMIC DNA]</scope>
    <source>
        <strain evidence="4 5">HN-Y73</strain>
    </source>
</reference>
<evidence type="ECO:0000313" key="4">
    <source>
        <dbReference type="EMBL" id="RKF21609.1"/>
    </source>
</evidence>
<sequence length="589" mass="65313">MLLSALQKEKAIYEKLSMKRGLVLFYVALAVIFLGMAGAGNAAEPLYQKSCLLAGERPVDIRIAKQKSSWNCSPDIGDANYPYVWIRVDARNLTSDYAGTEDLRLASDAMAFEGLQLHMEFTDGSSVSRYYDSRAIAQNFGAGTWFTLPLKTNGKPLSALYVRVDRPMGSLVTRMMELDRGAAADAEKLTAMIVFALIVGMMLLAAFYSVSLFVVMHARFVLYHAFIAILLTIYTVASSSLIFVFFPETTLWVRSILSYGAAAMSMAMLVPFLFSFLEREAVAPVMRWLGLAFFPLACFAAIFVPLFGREMAFGIRPIYHLFFVPGALLFVALCIQAWRRNSRAVQYVILAWALPIAMAVERVFRGLNLYSAPVEWDFGFYVAMGYEAIVMVMAVAWRVSQLRGERDKAVASHNELTVLAETDGLTGLPNRRSFDQQEWMHDDHLVLLDVDHFKKVNDRYGHLIGDAVLKVIGRELAAAVEDRVLVRAWRLGGEEFGALIVGRSGDVVSEVLDGLRQAISETIASEVPVLEDPVTMSAGLAQTEEGSLPKTYRSADAALYRAKGLGRNRICYSQNNGHSIIIFERPAAA</sequence>
<dbReference type="Proteomes" id="UP000284395">
    <property type="component" value="Unassembled WGS sequence"/>
</dbReference>
<dbReference type="InterPro" id="IPR000160">
    <property type="entry name" value="GGDEF_dom"/>
</dbReference>
<proteinExistence type="predicted"/>
<feature type="transmembrane region" description="Helical" evidence="2">
    <location>
        <begin position="221"/>
        <end position="246"/>
    </location>
</feature>
<dbReference type="OrthoDB" id="9759607at2"/>
<accession>A0A420ELP1</accession>
<keyword evidence="5" id="KW-1185">Reference proteome</keyword>
<keyword evidence="2" id="KW-1133">Transmembrane helix</keyword>
<dbReference type="PANTHER" id="PTHR45138">
    <property type="entry name" value="REGULATORY COMPONENTS OF SENSORY TRANSDUCTION SYSTEM"/>
    <property type="match status" value="1"/>
</dbReference>
<feature type="transmembrane region" description="Helical" evidence="2">
    <location>
        <begin position="344"/>
        <end position="360"/>
    </location>
</feature>
<protein>
    <recommendedName>
        <fullName evidence="1">diguanylate cyclase</fullName>
        <ecNumber evidence="1">2.7.7.65</ecNumber>
    </recommendedName>
</protein>
<dbReference type="InterPro" id="IPR043128">
    <property type="entry name" value="Rev_trsase/Diguanyl_cyclase"/>
</dbReference>
<dbReference type="PANTHER" id="PTHR45138:SF24">
    <property type="entry name" value="DIGUANYLATE CYCLASE DGCC-RELATED"/>
    <property type="match status" value="1"/>
</dbReference>
<evidence type="ECO:0000313" key="5">
    <source>
        <dbReference type="Proteomes" id="UP000284395"/>
    </source>
</evidence>
<feature type="transmembrane region" description="Helical" evidence="2">
    <location>
        <begin position="189"/>
        <end position="214"/>
    </location>
</feature>
<feature type="transmembrane region" description="Helical" evidence="2">
    <location>
        <begin position="318"/>
        <end position="337"/>
    </location>
</feature>
<evidence type="ECO:0000256" key="2">
    <source>
        <dbReference type="SAM" id="Phobius"/>
    </source>
</evidence>
<dbReference type="Pfam" id="PF07695">
    <property type="entry name" value="7TMR-DISM_7TM"/>
    <property type="match status" value="1"/>
</dbReference>
<keyword evidence="2" id="KW-0472">Membrane</keyword>
<evidence type="ECO:0000259" key="3">
    <source>
        <dbReference type="PROSITE" id="PS50887"/>
    </source>
</evidence>
<dbReference type="GO" id="GO:0043709">
    <property type="term" value="P:cell adhesion involved in single-species biofilm formation"/>
    <property type="evidence" value="ECO:0007669"/>
    <property type="project" value="TreeGrafter"/>
</dbReference>
<keyword evidence="2" id="KW-0812">Transmembrane</keyword>
<dbReference type="NCBIfam" id="TIGR00254">
    <property type="entry name" value="GGDEF"/>
    <property type="match status" value="1"/>
</dbReference>
<feature type="transmembrane region" description="Helical" evidence="2">
    <location>
        <begin position="380"/>
        <end position="399"/>
    </location>
</feature>
<feature type="transmembrane region" description="Helical" evidence="2">
    <location>
        <begin position="252"/>
        <end position="276"/>
    </location>
</feature>
<dbReference type="InterPro" id="IPR029787">
    <property type="entry name" value="Nucleotide_cyclase"/>
</dbReference>
<name>A0A420ELP1_9SPHN</name>
<dbReference type="Gene3D" id="3.30.70.270">
    <property type="match status" value="1"/>
</dbReference>
<gene>
    <name evidence="4" type="ORF">D6851_06090</name>
</gene>
<dbReference type="EC" id="2.7.7.65" evidence="1"/>
<dbReference type="SMART" id="SM00267">
    <property type="entry name" value="GGDEF"/>
    <property type="match status" value="1"/>
</dbReference>
<dbReference type="GO" id="GO:0052621">
    <property type="term" value="F:diguanylate cyclase activity"/>
    <property type="evidence" value="ECO:0007669"/>
    <property type="project" value="UniProtKB-EC"/>
</dbReference>
<dbReference type="CDD" id="cd01949">
    <property type="entry name" value="GGDEF"/>
    <property type="match status" value="1"/>
</dbReference>
<dbReference type="GO" id="GO:1902201">
    <property type="term" value="P:negative regulation of bacterial-type flagellum-dependent cell motility"/>
    <property type="evidence" value="ECO:0007669"/>
    <property type="project" value="TreeGrafter"/>
</dbReference>
<feature type="domain" description="GGDEF" evidence="3">
    <location>
        <begin position="441"/>
        <end position="575"/>
    </location>
</feature>
<comment type="caution">
    <text evidence="4">The sequence shown here is derived from an EMBL/GenBank/DDBJ whole genome shotgun (WGS) entry which is preliminary data.</text>
</comment>
<dbReference type="InterPro" id="IPR011623">
    <property type="entry name" value="7TMR_DISM_rcpt_extracell_dom1"/>
</dbReference>
<dbReference type="EMBL" id="RAPF01000003">
    <property type="protein sequence ID" value="RKF21609.1"/>
    <property type="molecule type" value="Genomic_DNA"/>
</dbReference>
<dbReference type="AlphaFoldDB" id="A0A420ELP1"/>
<dbReference type="InterPro" id="IPR050469">
    <property type="entry name" value="Diguanylate_Cyclase"/>
</dbReference>
<organism evidence="4 5">
    <name type="scientific">Altericroceibacterium spongiae</name>
    <dbReference type="NCBI Taxonomy" id="2320269"/>
    <lineage>
        <taxon>Bacteria</taxon>
        <taxon>Pseudomonadati</taxon>
        <taxon>Pseudomonadota</taxon>
        <taxon>Alphaproteobacteria</taxon>
        <taxon>Sphingomonadales</taxon>
        <taxon>Erythrobacteraceae</taxon>
        <taxon>Altericroceibacterium</taxon>
    </lineage>
</organism>
<dbReference type="SUPFAM" id="SSF55073">
    <property type="entry name" value="Nucleotide cyclase"/>
    <property type="match status" value="1"/>
</dbReference>